<protein>
    <submittedName>
        <fullName evidence="2">Oxidoreductase</fullName>
    </submittedName>
</protein>
<evidence type="ECO:0000313" key="2">
    <source>
        <dbReference type="EMBL" id="OFJ54833.1"/>
    </source>
</evidence>
<gene>
    <name evidence="2" type="ORF">BEL07_05395</name>
</gene>
<name>A0A1E8Q862_9MYCO</name>
<evidence type="ECO:0000259" key="1">
    <source>
        <dbReference type="Pfam" id="PF13460"/>
    </source>
</evidence>
<dbReference type="InterPro" id="IPR051207">
    <property type="entry name" value="ComplexI_NDUFA9_subunit"/>
</dbReference>
<dbReference type="GO" id="GO:0044877">
    <property type="term" value="F:protein-containing complex binding"/>
    <property type="evidence" value="ECO:0007669"/>
    <property type="project" value="TreeGrafter"/>
</dbReference>
<dbReference type="AlphaFoldDB" id="A0A1E8Q862"/>
<sequence>MCPSRRRTRNAVRSLVTGSTGYVGGRLIPRLLAAGHQVRAMARDPRHLQEVPWVDDVDVVAADLSDPDSLAPAFADVDVVYYLVHSMGSATDFSDAEADAAQHAVTAARAAGVERLIYLGGLHPRTGELSEHLRSRTVVGDTLLESGIDTVALQAGVVIGAGSASFEMIRLLATALPILPVPTYARHLVQPIAIDDVLYYLVEAATASVPESRNWDIGGPNVLRYRDMLGDFAETAGLPRRRFVSVPFVTPALSSRGIAFLTPMPVDLVRPLVESLRHDAVMKDRDIDTVISPPPDGLTTYRESVRKALRVPSDADASVVSADAAQLLDTDPSWAHHGRNPDSGRAS</sequence>
<dbReference type="Proteomes" id="UP000178953">
    <property type="component" value="Unassembled WGS sequence"/>
</dbReference>
<dbReference type="Gene3D" id="3.40.50.720">
    <property type="entry name" value="NAD(P)-binding Rossmann-like Domain"/>
    <property type="match status" value="1"/>
</dbReference>
<proteinExistence type="predicted"/>
<dbReference type="Pfam" id="PF13460">
    <property type="entry name" value="NAD_binding_10"/>
    <property type="match status" value="1"/>
</dbReference>
<comment type="caution">
    <text evidence="2">The sequence shown here is derived from an EMBL/GenBank/DDBJ whole genome shotgun (WGS) entry which is preliminary data.</text>
</comment>
<dbReference type="InterPro" id="IPR036291">
    <property type="entry name" value="NAD(P)-bd_dom_sf"/>
</dbReference>
<reference evidence="2 3" key="1">
    <citation type="submission" date="2016-09" db="EMBL/GenBank/DDBJ databases">
        <title>genome sequence of Mycobacterium sp. 739 SCH.</title>
        <authorList>
            <person name="Greninger A.L."/>
            <person name="Qin X."/>
            <person name="Jerome K."/>
            <person name="Vora S."/>
            <person name="Quinn K."/>
        </authorList>
    </citation>
    <scope>NUCLEOTIDE SEQUENCE [LARGE SCALE GENOMIC DNA]</scope>
    <source>
        <strain evidence="2 3">SCH</strain>
    </source>
</reference>
<feature type="domain" description="NAD(P)-binding" evidence="1">
    <location>
        <begin position="18"/>
        <end position="123"/>
    </location>
</feature>
<dbReference type="PANTHER" id="PTHR12126:SF11">
    <property type="entry name" value="NADH DEHYDROGENASE [UBIQUINONE] 1 ALPHA SUBCOMPLEX SUBUNIT 9, MITOCHONDRIAL"/>
    <property type="match status" value="1"/>
</dbReference>
<dbReference type="PANTHER" id="PTHR12126">
    <property type="entry name" value="NADH-UBIQUINONE OXIDOREDUCTASE 39 KDA SUBUNIT-RELATED"/>
    <property type="match status" value="1"/>
</dbReference>
<dbReference type="EMBL" id="MCHX01000009">
    <property type="protein sequence ID" value="OFJ54833.1"/>
    <property type="molecule type" value="Genomic_DNA"/>
</dbReference>
<dbReference type="InterPro" id="IPR016040">
    <property type="entry name" value="NAD(P)-bd_dom"/>
</dbReference>
<evidence type="ECO:0000313" key="3">
    <source>
        <dbReference type="Proteomes" id="UP000178953"/>
    </source>
</evidence>
<accession>A0A1E8Q862</accession>
<dbReference type="SUPFAM" id="SSF51735">
    <property type="entry name" value="NAD(P)-binding Rossmann-fold domains"/>
    <property type="match status" value="1"/>
</dbReference>
<keyword evidence="3" id="KW-1185">Reference proteome</keyword>
<organism evidence="2 3">
    <name type="scientific">Mycolicibacterium grossiae</name>
    <dbReference type="NCBI Taxonomy" id="1552759"/>
    <lineage>
        <taxon>Bacteria</taxon>
        <taxon>Bacillati</taxon>
        <taxon>Actinomycetota</taxon>
        <taxon>Actinomycetes</taxon>
        <taxon>Mycobacteriales</taxon>
        <taxon>Mycobacteriaceae</taxon>
        <taxon>Mycolicibacterium</taxon>
    </lineage>
</organism>